<dbReference type="AlphaFoldDB" id="A0A1I7SVQ5"/>
<sequence length="127" mass="14494">MPPGLLTQFPVPGHEMNGPTRANHTSVVAWLGVLLMLFEAVTQASEARDQVETLQELTAKKCFAGYECWRAEPVTDEGLPFNLMNRFHKRLDIGNGRRQRGATCRCRQGRCAYYNIPTQTYFHCQEF</sequence>
<reference evidence="3" key="1">
    <citation type="submission" date="2016-11" db="UniProtKB">
        <authorList>
            <consortium name="WormBaseParasite"/>
        </authorList>
    </citation>
    <scope>IDENTIFICATION</scope>
</reference>
<keyword evidence="1" id="KW-0732">Signal</keyword>
<feature type="signal peptide" evidence="1">
    <location>
        <begin position="1"/>
        <end position="44"/>
    </location>
</feature>
<organism evidence="2 3">
    <name type="scientific">Bursaphelenchus xylophilus</name>
    <name type="common">Pinewood nematode worm</name>
    <name type="synonym">Aphelenchoides xylophilus</name>
    <dbReference type="NCBI Taxonomy" id="6326"/>
    <lineage>
        <taxon>Eukaryota</taxon>
        <taxon>Metazoa</taxon>
        <taxon>Ecdysozoa</taxon>
        <taxon>Nematoda</taxon>
        <taxon>Chromadorea</taxon>
        <taxon>Rhabditida</taxon>
        <taxon>Tylenchina</taxon>
        <taxon>Tylenchomorpha</taxon>
        <taxon>Aphelenchoidea</taxon>
        <taxon>Aphelenchoididae</taxon>
        <taxon>Bursaphelenchus</taxon>
    </lineage>
</organism>
<dbReference type="Proteomes" id="UP000095284">
    <property type="component" value="Unplaced"/>
</dbReference>
<evidence type="ECO:0000313" key="2">
    <source>
        <dbReference type="Proteomes" id="UP000095284"/>
    </source>
</evidence>
<dbReference type="WBParaSite" id="BXY_1713300.1">
    <property type="protein sequence ID" value="BXY_1713300.1"/>
    <property type="gene ID" value="BXY_1713300"/>
</dbReference>
<name>A0A1I7SVQ5_BURXY</name>
<accession>A0A1I7SVQ5</accession>
<protein>
    <submittedName>
        <fullName evidence="3">Activin_recp domain-containing protein</fullName>
    </submittedName>
</protein>
<evidence type="ECO:0000256" key="1">
    <source>
        <dbReference type="SAM" id="SignalP"/>
    </source>
</evidence>
<evidence type="ECO:0000313" key="3">
    <source>
        <dbReference type="WBParaSite" id="BXY_1713300.1"/>
    </source>
</evidence>
<proteinExistence type="predicted"/>
<feature type="chain" id="PRO_5009306698" evidence="1">
    <location>
        <begin position="45"/>
        <end position="127"/>
    </location>
</feature>